<dbReference type="AlphaFoldDB" id="F0XB09"/>
<dbReference type="Proteomes" id="UP000007796">
    <property type="component" value="Unassembled WGS sequence"/>
</dbReference>
<reference evidence="3 4" key="1">
    <citation type="journal article" date="2011" name="Proc. Natl. Acad. Sci. U.S.A.">
        <title>Genome and transcriptome analyses of the mountain pine beetle-fungal symbiont Grosmannia clavigera, a lodgepole pine pathogen.</title>
        <authorList>
            <person name="DiGuistini S."/>
            <person name="Wang Y."/>
            <person name="Liao N.Y."/>
            <person name="Taylor G."/>
            <person name="Tanguay P."/>
            <person name="Feau N."/>
            <person name="Henrissat B."/>
            <person name="Chan S.K."/>
            <person name="Hesse-Orce U."/>
            <person name="Alamouti S.M."/>
            <person name="Tsui C.K.M."/>
            <person name="Docking R.T."/>
            <person name="Levasseur A."/>
            <person name="Haridas S."/>
            <person name="Robertson G."/>
            <person name="Birol I."/>
            <person name="Holt R.A."/>
            <person name="Marra M.A."/>
            <person name="Hamelin R.C."/>
            <person name="Hirst M."/>
            <person name="Jones S.J.M."/>
            <person name="Bohlmann J."/>
            <person name="Breuil C."/>
        </authorList>
    </citation>
    <scope>NUCLEOTIDE SEQUENCE [LARGE SCALE GENOMIC DNA]</scope>
    <source>
        <strain evidence="4">kw1407 / UAMH 11150</strain>
    </source>
</reference>
<name>F0XB09_GROCL</name>
<evidence type="ECO:0000313" key="3">
    <source>
        <dbReference type="EMBL" id="EFX05183.1"/>
    </source>
</evidence>
<gene>
    <name evidence="3" type="ORF">CMQ_1819</name>
</gene>
<dbReference type="RefSeq" id="XP_014174665.1">
    <property type="nucleotide sequence ID" value="XM_014319190.1"/>
</dbReference>
<accession>F0XB09</accession>
<evidence type="ECO:0000313" key="4">
    <source>
        <dbReference type="Proteomes" id="UP000007796"/>
    </source>
</evidence>
<evidence type="ECO:0000259" key="2">
    <source>
        <dbReference type="Pfam" id="PF07985"/>
    </source>
</evidence>
<feature type="compositionally biased region" description="Basic residues" evidence="1">
    <location>
        <begin position="26"/>
        <end position="39"/>
    </location>
</feature>
<protein>
    <recommendedName>
        <fullName evidence="2">SRR1-like domain-containing protein</fullName>
    </recommendedName>
</protein>
<organism evidence="4">
    <name type="scientific">Grosmannia clavigera (strain kw1407 / UAMH 11150)</name>
    <name type="common">Blue stain fungus</name>
    <name type="synonym">Graphiocladiella clavigera</name>
    <dbReference type="NCBI Taxonomy" id="655863"/>
    <lineage>
        <taxon>Eukaryota</taxon>
        <taxon>Fungi</taxon>
        <taxon>Dikarya</taxon>
        <taxon>Ascomycota</taxon>
        <taxon>Pezizomycotina</taxon>
        <taxon>Sordariomycetes</taxon>
        <taxon>Sordariomycetidae</taxon>
        <taxon>Ophiostomatales</taxon>
        <taxon>Ophiostomataceae</taxon>
        <taxon>Leptographium</taxon>
    </lineage>
</organism>
<feature type="region of interest" description="Disordered" evidence="1">
    <location>
        <begin position="1"/>
        <end position="65"/>
    </location>
</feature>
<sequence length="269" mass="29303">MSASPPAIPDGDSADSPSPWTVVKVKGSRHRGHGRRRRSAAALDFHQPEPIRSSAKGPASAADIEHVQREHTRVAAEFCAQPSWRHVTAWVAANASGHAAVSRAVCLGAGSFGSPLDGGEAIRRAHVQTAVFLAIIEILAPAGIPCFFQEPLYGDADRKFLESLGHSVVETPAATAMINADTLVFAIHLPTRAYLDCLAGDQPALLIGSGYECYERLPQFATAKTSQQLQRLQEIHNTFARFAFPQEKHDYCFSDTYLYWRPIQNGSRD</sequence>
<keyword evidence="4" id="KW-1185">Reference proteome</keyword>
<dbReference type="STRING" id="655863.F0XB09"/>
<proteinExistence type="predicted"/>
<dbReference type="Pfam" id="PF07985">
    <property type="entry name" value="SRR1"/>
    <property type="match status" value="1"/>
</dbReference>
<dbReference type="OrthoDB" id="5318346at2759"/>
<dbReference type="HOGENOM" id="CLU_048152_0_0_1"/>
<evidence type="ECO:0000256" key="1">
    <source>
        <dbReference type="SAM" id="MobiDB-lite"/>
    </source>
</evidence>
<dbReference type="InParanoid" id="F0XB09"/>
<dbReference type="PANTHER" id="PTHR42080:SF1">
    <property type="entry name" value="SRR1-LIKE DOMAIN-CONTAINING PROTEIN"/>
    <property type="match status" value="1"/>
</dbReference>
<dbReference type="eggNOG" id="ENOG502SC31">
    <property type="taxonomic scope" value="Eukaryota"/>
</dbReference>
<dbReference type="EMBL" id="GL629747">
    <property type="protein sequence ID" value="EFX05183.1"/>
    <property type="molecule type" value="Genomic_DNA"/>
</dbReference>
<dbReference type="InterPro" id="IPR012942">
    <property type="entry name" value="SRR1-like"/>
</dbReference>
<feature type="domain" description="SRR1-like" evidence="2">
    <location>
        <begin position="96"/>
        <end position="260"/>
    </location>
</feature>
<dbReference type="PANTHER" id="PTHR42080">
    <property type="entry name" value="SRR1 DOMAIN-CONTAINING PROTEIN"/>
    <property type="match status" value="1"/>
</dbReference>
<dbReference type="GeneID" id="25974739"/>